<feature type="binding site" evidence="9 10">
    <location>
        <position position="90"/>
    </location>
    <ligand>
        <name>ATP</name>
        <dbReference type="ChEBI" id="CHEBI:30616"/>
    </ligand>
</feature>
<dbReference type="GO" id="GO:0046872">
    <property type="term" value="F:metal ion binding"/>
    <property type="evidence" value="ECO:0007669"/>
    <property type="project" value="UniProtKB-KW"/>
</dbReference>
<gene>
    <name evidence="9" type="primary">ndk</name>
    <name evidence="14" type="ORF">UR19_C0003G0109</name>
</gene>
<evidence type="ECO:0000313" key="14">
    <source>
        <dbReference type="EMBL" id="KKP30273.1"/>
    </source>
</evidence>
<dbReference type="FunFam" id="3.30.70.141:FF:000002">
    <property type="entry name" value="Nucleoside diphosphate kinase"/>
    <property type="match status" value="1"/>
</dbReference>
<dbReference type="NCBIfam" id="NF001908">
    <property type="entry name" value="PRK00668.1"/>
    <property type="match status" value="1"/>
</dbReference>
<protein>
    <recommendedName>
        <fullName evidence="9 12">Nucleoside diphosphate kinase</fullName>
        <shortName evidence="9">NDK</shortName>
        <shortName evidence="9">NDP kinase</shortName>
        <ecNumber evidence="9 12">2.7.4.6</ecNumber>
    </recommendedName>
    <alternativeName>
        <fullName evidence="9">Nucleoside-2-P kinase</fullName>
    </alternativeName>
</protein>
<feature type="binding site" evidence="9 10">
    <location>
        <position position="117"/>
    </location>
    <ligand>
        <name>ATP</name>
        <dbReference type="ChEBI" id="CHEBI:30616"/>
    </ligand>
</feature>
<evidence type="ECO:0000256" key="10">
    <source>
        <dbReference type="PROSITE-ProRule" id="PRU00706"/>
    </source>
</evidence>
<dbReference type="GO" id="GO:0004550">
    <property type="term" value="F:nucleoside diphosphate kinase activity"/>
    <property type="evidence" value="ECO:0007669"/>
    <property type="project" value="UniProtKB-UniRule"/>
</dbReference>
<evidence type="ECO:0000256" key="5">
    <source>
        <dbReference type="ARBA" id="ARBA00022777"/>
    </source>
</evidence>
<evidence type="ECO:0000256" key="6">
    <source>
        <dbReference type="ARBA" id="ARBA00022840"/>
    </source>
</evidence>
<reference evidence="14 15" key="1">
    <citation type="journal article" date="2015" name="Nature">
        <title>rRNA introns, odd ribosomes, and small enigmatic genomes across a large radiation of phyla.</title>
        <authorList>
            <person name="Brown C.T."/>
            <person name="Hug L.A."/>
            <person name="Thomas B.C."/>
            <person name="Sharon I."/>
            <person name="Castelle C.J."/>
            <person name="Singh A."/>
            <person name="Wilkins M.J."/>
            <person name="Williams K.H."/>
            <person name="Banfield J.F."/>
        </authorList>
    </citation>
    <scope>NUCLEOTIDE SEQUENCE [LARGE SCALE GENOMIC DNA]</scope>
</reference>
<evidence type="ECO:0000256" key="4">
    <source>
        <dbReference type="ARBA" id="ARBA00022741"/>
    </source>
</evidence>
<dbReference type="PROSITE" id="PS00469">
    <property type="entry name" value="NDPK"/>
    <property type="match status" value="1"/>
</dbReference>
<comment type="catalytic activity">
    <reaction evidence="8">
        <text>dZDP + ATP = dZTP + ADP</text>
        <dbReference type="Rhea" id="RHEA:67644"/>
        <dbReference type="ChEBI" id="CHEBI:30616"/>
        <dbReference type="ChEBI" id="CHEBI:172929"/>
        <dbReference type="ChEBI" id="CHEBI:172931"/>
        <dbReference type="ChEBI" id="CHEBI:456216"/>
    </reaction>
</comment>
<comment type="subunit">
    <text evidence="9">Homotetramer.</text>
</comment>
<comment type="similarity">
    <text evidence="2 9 10 11">Belongs to the NDK family.</text>
</comment>
<dbReference type="Gene3D" id="3.30.70.141">
    <property type="entry name" value="Nucleoside diphosphate kinase-like domain"/>
    <property type="match status" value="1"/>
</dbReference>
<keyword evidence="9" id="KW-0479">Metal-binding</keyword>
<dbReference type="PRINTS" id="PR01243">
    <property type="entry name" value="NUCDPKINASE"/>
</dbReference>
<evidence type="ECO:0000256" key="7">
    <source>
        <dbReference type="ARBA" id="ARBA00024802"/>
    </source>
</evidence>
<dbReference type="InterPro" id="IPR036850">
    <property type="entry name" value="NDK-like_dom_sf"/>
</dbReference>
<evidence type="ECO:0000256" key="2">
    <source>
        <dbReference type="ARBA" id="ARBA00008142"/>
    </source>
</evidence>
<dbReference type="GO" id="GO:0006241">
    <property type="term" value="P:CTP biosynthetic process"/>
    <property type="evidence" value="ECO:0007669"/>
    <property type="project" value="UniProtKB-UniRule"/>
</dbReference>
<dbReference type="GO" id="GO:0006228">
    <property type="term" value="P:UTP biosynthetic process"/>
    <property type="evidence" value="ECO:0007669"/>
    <property type="project" value="UniProtKB-UniRule"/>
</dbReference>
<dbReference type="GO" id="GO:0005737">
    <property type="term" value="C:cytoplasm"/>
    <property type="evidence" value="ECO:0007669"/>
    <property type="project" value="UniProtKB-SubCell"/>
</dbReference>
<dbReference type="AlphaFoldDB" id="A0A0F9YFW9"/>
<comment type="function">
    <text evidence="7">(Microbial infection) Catalyzes the phosphorylation of dZDP to dZTP, when the bacterium is infected by a phage that produces the substrate for the synthesis of dZTP (2- amino-2'-deoxyadenosine 5'-triphosphate), which is then used by the phage as a DNA polymerase substrate.</text>
</comment>
<feature type="binding site" evidence="9 10">
    <location>
        <position position="14"/>
    </location>
    <ligand>
        <name>ATP</name>
        <dbReference type="ChEBI" id="CHEBI:30616"/>
    </ligand>
</feature>
<feature type="binding site" evidence="9 10">
    <location>
        <position position="96"/>
    </location>
    <ligand>
        <name>ATP</name>
        <dbReference type="ChEBI" id="CHEBI:30616"/>
    </ligand>
</feature>
<evidence type="ECO:0000256" key="3">
    <source>
        <dbReference type="ARBA" id="ARBA00022679"/>
    </source>
</evidence>
<comment type="function">
    <text evidence="9">Major role in the synthesis of nucleoside triphosphates other than ATP. The ATP gamma phosphate is transferred to the NDP beta phosphate via a ping-pong mechanism, using a phosphorylated active-site intermediate.</text>
</comment>
<comment type="caution">
    <text evidence="14">The sequence shown here is derived from an EMBL/GenBank/DDBJ whole genome shotgun (WGS) entry which is preliminary data.</text>
</comment>
<evidence type="ECO:0000313" key="15">
    <source>
        <dbReference type="Proteomes" id="UP000034934"/>
    </source>
</evidence>
<comment type="cofactor">
    <cofactor evidence="1 9">
        <name>Mg(2+)</name>
        <dbReference type="ChEBI" id="CHEBI:18420"/>
    </cofactor>
</comment>
<keyword evidence="3 9" id="KW-0808">Transferase</keyword>
<dbReference type="InterPro" id="IPR034907">
    <property type="entry name" value="NDK-like_dom"/>
</dbReference>
<dbReference type="InterPro" id="IPR023005">
    <property type="entry name" value="Nucleoside_diP_kinase_AS"/>
</dbReference>
<dbReference type="SUPFAM" id="SSF54919">
    <property type="entry name" value="Nucleoside diphosphate kinase, NDK"/>
    <property type="match status" value="1"/>
</dbReference>
<comment type="catalytic activity">
    <reaction evidence="9">
        <text>a ribonucleoside 5'-diphosphate + ATP = a ribonucleoside 5'-triphosphate + ADP</text>
        <dbReference type="Rhea" id="RHEA:18113"/>
        <dbReference type="ChEBI" id="CHEBI:30616"/>
        <dbReference type="ChEBI" id="CHEBI:57930"/>
        <dbReference type="ChEBI" id="CHEBI:61557"/>
        <dbReference type="ChEBI" id="CHEBI:456216"/>
        <dbReference type="EC" id="2.7.4.6"/>
    </reaction>
</comment>
<organism evidence="14 15">
    <name type="scientific">Candidatus Nomurabacteria bacterium GW2011_GWF1_31_48</name>
    <dbReference type="NCBI Taxonomy" id="1618767"/>
    <lineage>
        <taxon>Bacteria</taxon>
        <taxon>Candidatus Nomuraibacteriota</taxon>
    </lineage>
</organism>
<evidence type="ECO:0000256" key="1">
    <source>
        <dbReference type="ARBA" id="ARBA00001946"/>
    </source>
</evidence>
<evidence type="ECO:0000256" key="9">
    <source>
        <dbReference type="HAMAP-Rule" id="MF_00451"/>
    </source>
</evidence>
<feature type="binding site" evidence="9 10">
    <location>
        <position position="107"/>
    </location>
    <ligand>
        <name>ATP</name>
        <dbReference type="ChEBI" id="CHEBI:30616"/>
    </ligand>
</feature>
<evidence type="ECO:0000256" key="8">
    <source>
        <dbReference type="ARBA" id="ARBA00047945"/>
    </source>
</evidence>
<feature type="binding site" evidence="9 10">
    <location>
        <position position="62"/>
    </location>
    <ligand>
        <name>ATP</name>
        <dbReference type="ChEBI" id="CHEBI:30616"/>
    </ligand>
</feature>
<keyword evidence="5 9" id="KW-0418">Kinase</keyword>
<dbReference type="HAMAP" id="MF_00451">
    <property type="entry name" value="NDP_kinase"/>
    <property type="match status" value="1"/>
</dbReference>
<name>A0A0F9YFW9_9BACT</name>
<dbReference type="SMART" id="SM00562">
    <property type="entry name" value="NDK"/>
    <property type="match status" value="1"/>
</dbReference>
<dbReference type="Pfam" id="PF00334">
    <property type="entry name" value="NDK"/>
    <property type="match status" value="1"/>
</dbReference>
<dbReference type="CDD" id="cd04413">
    <property type="entry name" value="NDPk_I"/>
    <property type="match status" value="1"/>
</dbReference>
<evidence type="ECO:0000256" key="12">
    <source>
        <dbReference type="RuleBase" id="RU004013"/>
    </source>
</evidence>
<dbReference type="PANTHER" id="PTHR11349">
    <property type="entry name" value="NUCLEOSIDE DIPHOSPHATE KINASE"/>
    <property type="match status" value="1"/>
</dbReference>
<comment type="subcellular location">
    <subcellularLocation>
        <location evidence="9">Cytoplasm</location>
    </subcellularLocation>
</comment>
<keyword evidence="4 9" id="KW-0547">Nucleotide-binding</keyword>
<accession>A0A0F9YFW9</accession>
<dbReference type="EC" id="2.7.4.6" evidence="9 12"/>
<dbReference type="Proteomes" id="UP000034934">
    <property type="component" value="Unassembled WGS sequence"/>
</dbReference>
<dbReference type="InterPro" id="IPR001564">
    <property type="entry name" value="Nucleoside_diP_kinase"/>
</dbReference>
<comment type="catalytic activity">
    <reaction evidence="9 12">
        <text>a 2'-deoxyribonucleoside 5'-diphosphate + ATP = a 2'-deoxyribonucleoside 5'-triphosphate + ADP</text>
        <dbReference type="Rhea" id="RHEA:44640"/>
        <dbReference type="ChEBI" id="CHEBI:30616"/>
        <dbReference type="ChEBI" id="CHEBI:61560"/>
        <dbReference type="ChEBI" id="CHEBI:73316"/>
        <dbReference type="ChEBI" id="CHEBI:456216"/>
        <dbReference type="EC" id="2.7.4.6"/>
    </reaction>
</comment>
<keyword evidence="9" id="KW-0963">Cytoplasm</keyword>
<evidence type="ECO:0000256" key="11">
    <source>
        <dbReference type="RuleBase" id="RU004011"/>
    </source>
</evidence>
<dbReference type="GO" id="GO:0005524">
    <property type="term" value="F:ATP binding"/>
    <property type="evidence" value="ECO:0007669"/>
    <property type="project" value="UniProtKB-UniRule"/>
</dbReference>
<keyword evidence="9" id="KW-0597">Phosphoprotein</keyword>
<dbReference type="GO" id="GO:0006183">
    <property type="term" value="P:GTP biosynthetic process"/>
    <property type="evidence" value="ECO:0007669"/>
    <property type="project" value="UniProtKB-UniRule"/>
</dbReference>
<keyword evidence="9" id="KW-0546">Nucleotide metabolism</keyword>
<keyword evidence="9" id="KW-0460">Magnesium</keyword>
<dbReference type="EMBL" id="LBOG01000003">
    <property type="protein sequence ID" value="KKP30273.1"/>
    <property type="molecule type" value="Genomic_DNA"/>
</dbReference>
<dbReference type="PROSITE" id="PS51374">
    <property type="entry name" value="NDPK_LIKE"/>
    <property type="match status" value="1"/>
</dbReference>
<evidence type="ECO:0000259" key="13">
    <source>
        <dbReference type="SMART" id="SM00562"/>
    </source>
</evidence>
<dbReference type="PATRIC" id="fig|1618767.3.peg.350"/>
<proteinExistence type="inferred from homology"/>
<feature type="active site" description="Pros-phosphohistidine intermediate" evidence="9 10">
    <location>
        <position position="120"/>
    </location>
</feature>
<sequence>MTRPNNEKSLIIIKPDAVQRNLVGEIISRFEKKGLKIIGIKMMSIETTLLEEHYAHIKDKPFFPGIRDFMQACPVIVMAVEGINAISAIRLIVGPTKAWEADAGTIRGDFSLSTQSNIVHASDSIETGEIEVNRFFLEEEIFSYKKIDTDFIYAEHKE</sequence>
<keyword evidence="6 9" id="KW-0067">ATP-binding</keyword>
<feature type="domain" description="Nucleoside diphosphate kinase-like" evidence="13">
    <location>
        <begin position="6"/>
        <end position="143"/>
    </location>
</feature>